<protein>
    <recommendedName>
        <fullName evidence="4">Flagellar hook-length control protein FliK</fullName>
    </recommendedName>
</protein>
<dbReference type="RefSeq" id="WP_062407930.1">
    <property type="nucleotide sequence ID" value="NZ_CP013652.1"/>
</dbReference>
<dbReference type="PATRIC" id="fig|162209.4.peg.1317"/>
<organism evidence="2 3">
    <name type="scientific">Paenibacillus naphthalenovorans</name>
    <dbReference type="NCBI Taxonomy" id="162209"/>
    <lineage>
        <taxon>Bacteria</taxon>
        <taxon>Bacillati</taxon>
        <taxon>Bacillota</taxon>
        <taxon>Bacilli</taxon>
        <taxon>Bacillales</taxon>
        <taxon>Paenibacillaceae</taxon>
        <taxon>Paenibacillus</taxon>
    </lineage>
</organism>
<dbReference type="STRING" id="162209.IJ22_12390"/>
<evidence type="ECO:0008006" key="4">
    <source>
        <dbReference type="Google" id="ProtNLM"/>
    </source>
</evidence>
<name>A0A0U2MVC6_9BACL</name>
<dbReference type="Proteomes" id="UP000061660">
    <property type="component" value="Chromosome"/>
</dbReference>
<dbReference type="AlphaFoldDB" id="A0A0U2MVC6"/>
<feature type="region of interest" description="Disordered" evidence="1">
    <location>
        <begin position="464"/>
        <end position="496"/>
    </location>
</feature>
<dbReference type="EMBL" id="CP013652">
    <property type="protein sequence ID" value="ALS21615.1"/>
    <property type="molecule type" value="Genomic_DNA"/>
</dbReference>
<keyword evidence="3" id="KW-1185">Reference proteome</keyword>
<evidence type="ECO:0000313" key="3">
    <source>
        <dbReference type="Proteomes" id="UP000061660"/>
    </source>
</evidence>
<sequence length="737" mass="73074">MNISGMIRGLIGETQLSEPKSLELKAGQVVKGKVVQLLSDKEALVQINGVQVRAQLEAPLKQGEVTMLQVQPESSGGQVMLKPLQSSTVQIADVSLGDVLKGIGLQDTPANRQLVQMLHQAGVQLTRDHVYAFVQLRSGMPAQTPPEDWVPAAVIAFQKGLPLTSESVASLRQAVQGPPFHKALENISLLAQQELDGRTEYSPQTRALLEGVRQLVQQLRETAGQLLGRAADGGEAVQGASSSGAAGAGAQQAAAAQGASGSGAAGAGAQQAAVQGASSSGAAGAGAQQAAAAQGASGSGAAGAGAQQAAAVQGASSSGAAGAEAQQAAAAQGASGSGAAGAGAQQAVAAQGASGSGAAGAGAQQAAAQGASGSGAAGAGAQQAAAAQGASDSGAAGAGAQQAAAQGASDSGAAGAGAQQAAAAQGASSSGAAGAGAQQAAAAQGASSSGAAGAGAQQAAAQGASGSGAAGAGAQQAVAEQPPAAMAQAQTLSEQQEDGPLLGRLMKALGMNHEHQAIKHLEQNLQEQRLHAGSLSAGSPGEAAEAADSLKSVLMQLSQAMDAPQDLKDAARQAVQQITGQQLLLSQDRGAMFSHVTLFVPLIHANGEQTAAIHIQSRKGRNGSLDESNCRLVFDLRMKALGDTLVDVQVVNRIVSLHVHNDLPFTRELLDAHKDDIAQGLHSIGYQFISMKCSPYPSKATENIEFSESSGPASVLREGSLESIYAQRRYKGVDIRV</sequence>
<proteinExistence type="predicted"/>
<accession>A0A0U2MVC6</accession>
<reference evidence="2 3" key="2">
    <citation type="journal article" date="2016" name="Genome Announc.">
        <title>Complete Genome Sequences of Two Interactive Moderate Thermophiles, Paenibacillus napthalenovorans 32O-Y and Paenibacillus sp. 32O-W.</title>
        <authorList>
            <person name="Butler R.R.III."/>
            <person name="Wang J."/>
            <person name="Stark B.C."/>
            <person name="Pombert J.F."/>
        </authorList>
    </citation>
    <scope>NUCLEOTIDE SEQUENCE [LARGE SCALE GENOMIC DNA]</scope>
    <source>
        <strain evidence="2 3">32O-Y</strain>
    </source>
</reference>
<dbReference type="KEGG" id="pnp:IJ22_12390"/>
<dbReference type="OrthoDB" id="2351076at2"/>
<reference evidence="3" key="1">
    <citation type="submission" date="2015-12" db="EMBL/GenBank/DDBJ databases">
        <title>Complete genome sequences of two moderately thermophilic Paenibacillus species.</title>
        <authorList>
            <person name="Butler R.III."/>
            <person name="Wang J."/>
            <person name="Stark B.C."/>
            <person name="Pombert J.-F."/>
        </authorList>
    </citation>
    <scope>NUCLEOTIDE SEQUENCE [LARGE SCALE GENOMIC DNA]</scope>
    <source>
        <strain evidence="3">32O-Y</strain>
    </source>
</reference>
<gene>
    <name evidence="2" type="ORF">IJ22_12390</name>
</gene>
<evidence type="ECO:0000313" key="2">
    <source>
        <dbReference type="EMBL" id="ALS21615.1"/>
    </source>
</evidence>
<evidence type="ECO:0000256" key="1">
    <source>
        <dbReference type="SAM" id="MobiDB-lite"/>
    </source>
</evidence>